<evidence type="ECO:0000256" key="3">
    <source>
        <dbReference type="ARBA" id="ARBA00023170"/>
    </source>
</evidence>
<sequence>MLMFAPPNSHLVSDLLEFCFYTFRESQALKVEFPAMLVEIISDQLPKVESGNAKPLYFHRK</sequence>
<accession>L5LH82</accession>
<evidence type="ECO:0000256" key="2">
    <source>
        <dbReference type="ARBA" id="ARBA00023163"/>
    </source>
</evidence>
<protein>
    <submittedName>
        <fullName evidence="4">Mineralocorticoid receptor</fullName>
    </submittedName>
</protein>
<dbReference type="InterPro" id="IPR035500">
    <property type="entry name" value="NHR-like_dom_sf"/>
</dbReference>
<keyword evidence="3 4" id="KW-0675">Receptor</keyword>
<keyword evidence="5" id="KW-1185">Reference proteome</keyword>
<evidence type="ECO:0000313" key="5">
    <source>
        <dbReference type="Proteomes" id="UP000010556"/>
    </source>
</evidence>
<keyword evidence="2" id="KW-0804">Transcription</keyword>
<dbReference type="AlphaFoldDB" id="L5LH82"/>
<dbReference type="EMBL" id="KB112042">
    <property type="protein sequence ID" value="ELK25375.1"/>
    <property type="molecule type" value="Genomic_DNA"/>
</dbReference>
<reference evidence="5" key="1">
    <citation type="journal article" date="2013" name="Science">
        <title>Comparative analysis of bat genomes provides insight into the evolution of flight and immunity.</title>
        <authorList>
            <person name="Zhang G."/>
            <person name="Cowled C."/>
            <person name="Shi Z."/>
            <person name="Huang Z."/>
            <person name="Bishop-Lilly K.A."/>
            <person name="Fang X."/>
            <person name="Wynne J.W."/>
            <person name="Xiong Z."/>
            <person name="Baker M.L."/>
            <person name="Zhao W."/>
            <person name="Tachedjian M."/>
            <person name="Zhu Y."/>
            <person name="Zhou P."/>
            <person name="Jiang X."/>
            <person name="Ng J."/>
            <person name="Yang L."/>
            <person name="Wu L."/>
            <person name="Xiao J."/>
            <person name="Feng Y."/>
            <person name="Chen Y."/>
            <person name="Sun X."/>
            <person name="Zhang Y."/>
            <person name="Marsh G.A."/>
            <person name="Crameri G."/>
            <person name="Broder C.C."/>
            <person name="Frey K.G."/>
            <person name="Wang L.F."/>
            <person name="Wang J."/>
        </authorList>
    </citation>
    <scope>NUCLEOTIDE SEQUENCE [LARGE SCALE GENOMIC DNA]</scope>
</reference>
<dbReference type="Gene3D" id="1.10.565.10">
    <property type="entry name" value="Retinoid X Receptor"/>
    <property type="match status" value="1"/>
</dbReference>
<evidence type="ECO:0000256" key="1">
    <source>
        <dbReference type="ARBA" id="ARBA00023015"/>
    </source>
</evidence>
<dbReference type="SUPFAM" id="SSF48508">
    <property type="entry name" value="Nuclear receptor ligand-binding domain"/>
    <property type="match status" value="1"/>
</dbReference>
<dbReference type="Proteomes" id="UP000010556">
    <property type="component" value="Unassembled WGS sequence"/>
</dbReference>
<proteinExistence type="predicted"/>
<keyword evidence="1" id="KW-0805">Transcription regulation</keyword>
<organism evidence="4 5">
    <name type="scientific">Myotis davidii</name>
    <name type="common">David's myotis</name>
    <dbReference type="NCBI Taxonomy" id="225400"/>
    <lineage>
        <taxon>Eukaryota</taxon>
        <taxon>Metazoa</taxon>
        <taxon>Chordata</taxon>
        <taxon>Craniata</taxon>
        <taxon>Vertebrata</taxon>
        <taxon>Euteleostomi</taxon>
        <taxon>Mammalia</taxon>
        <taxon>Eutheria</taxon>
        <taxon>Laurasiatheria</taxon>
        <taxon>Chiroptera</taxon>
        <taxon>Yangochiroptera</taxon>
        <taxon>Vespertilionidae</taxon>
        <taxon>Myotis</taxon>
    </lineage>
</organism>
<name>L5LH82_MYODS</name>
<gene>
    <name evidence="4" type="ORF">MDA_GLEAN10020498</name>
</gene>
<evidence type="ECO:0000313" key="4">
    <source>
        <dbReference type="EMBL" id="ELK25375.1"/>
    </source>
</evidence>